<dbReference type="EMBL" id="BRPK01000018">
    <property type="protein sequence ID" value="GLB44811.1"/>
    <property type="molecule type" value="Genomic_DNA"/>
</dbReference>
<reference evidence="2" key="1">
    <citation type="submission" date="2022-07" db="EMBL/GenBank/DDBJ databases">
        <title>The genome of Lyophyllum shimeji provides insight into the initial evolution of ectomycorrhizal fungal genome.</title>
        <authorList>
            <person name="Kobayashi Y."/>
            <person name="Shibata T."/>
            <person name="Hirakawa H."/>
            <person name="Shigenobu S."/>
            <person name="Nishiyama T."/>
            <person name="Yamada A."/>
            <person name="Hasebe M."/>
            <person name="Kawaguchi M."/>
        </authorList>
    </citation>
    <scope>NUCLEOTIDE SEQUENCE</scope>
    <source>
        <strain evidence="2">AT787</strain>
    </source>
</reference>
<dbReference type="AlphaFoldDB" id="A0A9P3Q041"/>
<organism evidence="2 3">
    <name type="scientific">Lyophyllum shimeji</name>
    <name type="common">Hon-shimeji</name>
    <name type="synonym">Tricholoma shimeji</name>
    <dbReference type="NCBI Taxonomy" id="47721"/>
    <lineage>
        <taxon>Eukaryota</taxon>
        <taxon>Fungi</taxon>
        <taxon>Dikarya</taxon>
        <taxon>Basidiomycota</taxon>
        <taxon>Agaricomycotina</taxon>
        <taxon>Agaricomycetes</taxon>
        <taxon>Agaricomycetidae</taxon>
        <taxon>Agaricales</taxon>
        <taxon>Tricholomatineae</taxon>
        <taxon>Lyophyllaceae</taxon>
        <taxon>Lyophyllum</taxon>
    </lineage>
</organism>
<keyword evidence="3" id="KW-1185">Reference proteome</keyword>
<name>A0A9P3Q041_LYOSH</name>
<gene>
    <name evidence="2" type="ORF">LshimejAT787_1801480</name>
</gene>
<protein>
    <submittedName>
        <fullName evidence="2">Uncharacterized protein</fullName>
    </submittedName>
</protein>
<comment type="caution">
    <text evidence="2">The sequence shown here is derived from an EMBL/GenBank/DDBJ whole genome shotgun (WGS) entry which is preliminary data.</text>
</comment>
<accession>A0A9P3Q041</accession>
<evidence type="ECO:0000256" key="1">
    <source>
        <dbReference type="SAM" id="SignalP"/>
    </source>
</evidence>
<keyword evidence="1" id="KW-0732">Signal</keyword>
<evidence type="ECO:0000313" key="3">
    <source>
        <dbReference type="Proteomes" id="UP001063166"/>
    </source>
</evidence>
<feature type="chain" id="PRO_5040283117" evidence="1">
    <location>
        <begin position="22"/>
        <end position="82"/>
    </location>
</feature>
<proteinExistence type="predicted"/>
<feature type="signal peptide" evidence="1">
    <location>
        <begin position="1"/>
        <end position="21"/>
    </location>
</feature>
<dbReference type="Proteomes" id="UP001063166">
    <property type="component" value="Unassembled WGS sequence"/>
</dbReference>
<evidence type="ECO:0000313" key="2">
    <source>
        <dbReference type="EMBL" id="GLB44811.1"/>
    </source>
</evidence>
<sequence length="82" mass="9054">MRFSFTATTVVVLAATAFTGAAVIPRANVDLGLEARYYRGAVYAREIPPVPSPKVGHRISDDEDFTVVEKETLRKDVLPFRS</sequence>
<dbReference type="OrthoDB" id="3046159at2759"/>